<evidence type="ECO:0000256" key="18">
    <source>
        <dbReference type="ARBA" id="ARBA00022990"/>
    </source>
</evidence>
<keyword evidence="11" id="KW-0677">Repeat</keyword>
<feature type="region of interest" description="Disordered" evidence="31">
    <location>
        <begin position="890"/>
        <end position="922"/>
    </location>
</feature>
<evidence type="ECO:0000256" key="2">
    <source>
        <dbReference type="ARBA" id="ARBA00004286"/>
    </source>
</evidence>
<dbReference type="PANTHER" id="PTHR13763:SF0">
    <property type="entry name" value="BREAST CANCER TYPE 1 SUSCEPTIBILITY PROTEIN"/>
    <property type="match status" value="1"/>
</dbReference>
<evidence type="ECO:0000256" key="4">
    <source>
        <dbReference type="ARBA" id="ARBA00022454"/>
    </source>
</evidence>
<sequence>MKIFHQSALCSLEVEEMDLSAVRIQEVQNVLHAMQKILECPICLELIKEPVSTKCDHIFCKFCMLKLLNQKKGPSQCPLCKNEITKRSLQGSARFSQLVEELLKIIDAFELDTGMQCANGFSFSKKKNSSSELLNEDASIIQSVGYRNRVKKLRQIESGSATLKDSLSVQLSNLGIVRSMKKNRQTQPQNKSVYIALESDSSEERVNAPDGCSVRDQELFQIAPGGAGDEGKLNSAKKAACDFSEGIRNIEHHQCSDKDLNPTENHATERHPEKCPRISVANVHVEPCGTDARASSLQRGTRSLLFTEDRLDAEKAEFCDRSKQSGAAVSQQSRWADSKETCNGRPVPRTEGKADPNVDSLCGRKQWNHPKSLCPENSGATTDVPWITLNSSIQKVNEWFSRTGEMLTSDNASDRRPASNAEAAVVLEVSNEVDGCFSSSKKIDLVAPDSDNAVMCTSGRDFSKPVENIINDKIFGKTYQRKGSRPHLNHVTEIIGTFTTEPQIIQEQPFTNKLKRKRSTCLHPEDFIKKADLTVVQRISENLNQGTDQMEPNDQAMSITSNGQENRATGNDLQRGRNAHPIESLRKEPAFTAKAKSISNSISDLEVELNVHSSKAPKKNRLRRKSTRCVLPLEPISRNPSPPTCAELQIESCGSSEETKKNNSNQTPAGHIREPQLIEDTEPAADAKKNEPNEHIRKRSASDAFPEEKLMNKAGLLTSCSSPRKPQGPVNPSPERKGIEQLEMCQMPDNNKELGDLVLGGEPSGKPTEPSEESTSVSLVPDTDYDTQNSVSILEANTVRYARTGSVQCMTQFVASENPKELVHGSNNAGSGSECFKHPLRHELNHNQETIEMEDSELDTQYLQNTFQVSKRQSFALFSKLRSPQKDCTLVGARSVPSREPSPKVTSRGEQKERQGQEESEISHVQAVTVTVGLPVPCQEGKPGAVTMCADVSRLCPSSHYRSCENGLNTTDKSGISQNSHFRQSVSPLRSSIKTDNRKTLTEGRFEKHTERGMGNETAVQSTIHTISQNNRGDACQEASSGSVIEVHSTGENVQGQLDRNRGPTVNTVSLLDSTQPGVSKQSAPVSDKYLEIKQESKAVSADFSPCLFSDHLEKPMRSDKIFQVCSETPDDLLDDVEIQENASFGEGGITEKSAIFNGSVLRRESSRIPSPVTHASKSRSLHRGSRKLEFSEESDSTEDEDLPCFQHLLSRVSSTPELTRCSSVVTQRVPEKAKGTQAPRKSSISDCNNEVILVEASQEYQFSEDAKCSGSMFSSQHSAALGSPANALSQDPDFNPPSKQRRHQAENEEAFLSDKELISDHEDMAACLEEASDQEEDSIIPDSVASGYESEANLSEDCSQSDILTTQQRATMKDNLIKLQQEMAQLEAVLEQHGSQPSGHPPCLPADPCALEDLPDPEQNRSGTAILTSKNINENPVSQNPKRACDDKSQPQPPDGLPSGDKESGMRRPSPFKSPLTSRRCSARGHSRSLQNRNSTSQEELLQPVELEKSCEPHNLTGRSCLPRQDLEGTPYLESGISLFSSRDPDSESPKVPALVCTAPASTSALKISQGQVAGSCRSPAAGGADTAVVEIVSKIKPEVTSSKERAERDISMVVSGLTPKEVMIVQKFAEKYRLALTDVITEETTHVIIKTDAEFVCERTLKYFLGIAGGKWIVSYSWVIKSIQERKLLSVHEFEVKGDVVTGSNHQGPRRSRESQEKLFEGLQIYCCEPFTNMPKDELERMLQLCGASVVKELPLLTRDTGAHPIVLVQPSAWTEDNDCPDIGQLCKGRLVMWDWVLDSISVYRCRDLDAYLVQNITCGRDGSEPQDSND</sequence>
<dbReference type="Gene3D" id="3.40.50.10190">
    <property type="entry name" value="BRCT domain"/>
    <property type="match status" value="2"/>
</dbReference>
<dbReference type="InterPro" id="IPR013083">
    <property type="entry name" value="Znf_RING/FYVE/PHD"/>
</dbReference>
<keyword evidence="22" id="KW-0010">Activator</keyword>
<keyword evidence="24" id="KW-0804">Transcription</keyword>
<feature type="compositionally biased region" description="Basic and acidic residues" evidence="31">
    <location>
        <begin position="336"/>
        <end position="356"/>
    </location>
</feature>
<evidence type="ECO:0000313" key="35">
    <source>
        <dbReference type="Proteomes" id="UP000002494"/>
    </source>
</evidence>
<keyword evidence="15" id="KW-0276">Fatty acid metabolism</keyword>
<comment type="catalytic activity">
    <reaction evidence="1 29">
        <text>S-ubiquitinyl-[E2 ubiquitin-conjugating enzyme]-L-cysteine + [acceptor protein]-L-lysine = [E2 ubiquitin-conjugating enzyme]-L-cysteine + N(6)-ubiquitinyl-[acceptor protein]-L-lysine.</text>
        <dbReference type="EC" id="2.3.2.27"/>
    </reaction>
</comment>
<dbReference type="Proteomes" id="UP000002494">
    <property type="component" value="Chromosome 10"/>
</dbReference>
<dbReference type="CDD" id="cd17721">
    <property type="entry name" value="BRCT_BRCA1_rpt2"/>
    <property type="match status" value="1"/>
</dbReference>
<dbReference type="SUPFAM" id="SSF52113">
    <property type="entry name" value="BRCT domain"/>
    <property type="match status" value="2"/>
</dbReference>
<keyword evidence="6" id="KW-1017">Isopeptide bond</keyword>
<dbReference type="CDD" id="cd16498">
    <property type="entry name" value="RING-HC_BRCA1"/>
    <property type="match status" value="1"/>
</dbReference>
<keyword evidence="13 30" id="KW-0863">Zinc-finger</keyword>
<dbReference type="Pfam" id="PF00533">
    <property type="entry name" value="BRCT"/>
    <property type="match status" value="2"/>
</dbReference>
<dbReference type="InterPro" id="IPR036420">
    <property type="entry name" value="BRCT_dom_sf"/>
</dbReference>
<evidence type="ECO:0000256" key="24">
    <source>
        <dbReference type="ARBA" id="ARBA00023163"/>
    </source>
</evidence>
<dbReference type="RGD" id="2218">
    <property type="gene designation" value="Brca1"/>
</dbReference>
<name>A0ABK0LV95_RAT</name>
<keyword evidence="17" id="KW-0832">Ubl conjugation</keyword>
<keyword evidence="14 29" id="KW-0833">Ubl conjugation pathway</keyword>
<dbReference type="EC" id="2.3.2.27" evidence="29"/>
<keyword evidence="25 29" id="KW-0233">DNA recombination</keyword>
<keyword evidence="35" id="KW-1185">Reference proteome</keyword>
<evidence type="ECO:0000256" key="27">
    <source>
        <dbReference type="ARBA" id="ARBA00023242"/>
    </source>
</evidence>
<accession>A0ABK0LV95</accession>
<keyword evidence="16" id="KW-0862">Zinc</keyword>
<evidence type="ECO:0000256" key="14">
    <source>
        <dbReference type="ARBA" id="ARBA00022786"/>
    </source>
</evidence>
<evidence type="ECO:0000256" key="7">
    <source>
        <dbReference type="ARBA" id="ARBA00022516"/>
    </source>
</evidence>
<feature type="compositionally biased region" description="Basic and acidic residues" evidence="31">
    <location>
        <begin position="685"/>
        <end position="695"/>
    </location>
</feature>
<feature type="region of interest" description="Disordered" evidence="31">
    <location>
        <begin position="321"/>
        <end position="362"/>
    </location>
</feature>
<feature type="compositionally biased region" description="Polar residues" evidence="31">
    <location>
        <begin position="1421"/>
        <end position="1442"/>
    </location>
</feature>
<feature type="domain" description="BRCT" evidence="33">
    <location>
        <begin position="1604"/>
        <end position="1698"/>
    </location>
</feature>
<evidence type="ECO:0000256" key="31">
    <source>
        <dbReference type="SAM" id="MobiDB-lite"/>
    </source>
</evidence>
<dbReference type="InterPro" id="IPR001841">
    <property type="entry name" value="Znf_RING"/>
</dbReference>
<evidence type="ECO:0000256" key="25">
    <source>
        <dbReference type="ARBA" id="ARBA00023172"/>
    </source>
</evidence>
<comment type="subunit">
    <text evidence="29">Heterodimer with BARD1. Part of the BRCA1-associated genome surveillance complex (BASC), which contains BRCA1, MSH2, MSH6, MLH1, ATM, BLM, PMS2 and the MRE11-RAD50-NBN protein (MRN) complex. This association could be a dynamic process changing throughout the cell cycle and within subnuclear domains. Component of the BRCA1-A complex, at least composed of BRCA1, BARD1, UIMC1/RAP80, ABRAXAS1, BRCC3/BRCC36, BABAM2 and BABAM1/NBA1. Interacts (via the BRCT domains) with ABRAXAS1 (phosphorylated form); this is important for recruitment to sites of DNA damage. Can form a heterotetramer with two molecules of ABRAXAS1 (phosphorylated form). Component of the BRCA1-RBBP8 complex. Interacts (via the BRCT domains) with RBBP8 ('Ser-327' phosphorylated form); the interaction ubiquitinates RBBP8, regulates CHEK1 activation, and involves RBBP8 in BRCA1-dependent G2/M checkpoint control on DNA damage. Associates with RNA polymerase II holoenzyme. Interacts with SMC1A, NELFB, DCLRE1C, CLSPN. CHEK1, CHEK2, BAP1, BRCC3, UBXN1 and PCLAF. Interacts (via BRCT domains) with BRIP1 (phosphorylated form). Interacts with FANCD2 (ubiquitinated form). Interacts with H2AX (phosphorylated on 'Ser-140'). Interacts (via the BRCT domains) with ACACA (phosphorylated form); the interaction prevents dephosphorylation of ACACA. Part of a BRCA complex containing BRCA1, BRCA2 and PALB2. Interacts directly with PALB2; the interaction is essential for its function in HRR. Interacts directly with BRCA2; the interaction occurs only in the presence of PALB2 which serves as the bridging protein. Interacts (via the BRCT domains) with LMO4; the interaction represses the transcriptional activity of BRCA1. Interacts (via the BRCT domains) with CCAR2 (via N-terminus); the interaction represses the transcriptional activator activity of BRCA1. Interacts with EXD2. Interacts (via C-terminus) with DHX9; this interaction is direct and links BRCA1 to the RNA polymerase II holoenzyme.</text>
</comment>
<evidence type="ECO:0000256" key="28">
    <source>
        <dbReference type="ARBA" id="ARBA00023306"/>
    </source>
</evidence>
<dbReference type="PRINTS" id="PR00493">
    <property type="entry name" value="BRSTCANCERI"/>
</dbReference>
<feature type="region of interest" description="Disordered" evidence="31">
    <location>
        <begin position="1275"/>
        <end position="1306"/>
    </location>
</feature>
<evidence type="ECO:0000256" key="12">
    <source>
        <dbReference type="ARBA" id="ARBA00022763"/>
    </source>
</evidence>
<evidence type="ECO:0000256" key="1">
    <source>
        <dbReference type="ARBA" id="ARBA00000900"/>
    </source>
</evidence>
<dbReference type="SUPFAM" id="SSF57850">
    <property type="entry name" value="RING/U-box"/>
    <property type="match status" value="1"/>
</dbReference>
<evidence type="ECO:0000313" key="34">
    <source>
        <dbReference type="Ensembl" id="ENSRNOP00000108202.1"/>
    </source>
</evidence>
<feature type="compositionally biased region" description="Polar residues" evidence="31">
    <location>
        <begin position="324"/>
        <end position="335"/>
    </location>
</feature>
<feature type="domain" description="RING-type" evidence="32">
    <location>
        <begin position="40"/>
        <end position="81"/>
    </location>
</feature>
<proteinExistence type="predicted"/>
<reference evidence="34" key="1">
    <citation type="submission" date="2024-01" db="EMBL/GenBank/DDBJ databases">
        <title>GRCr8: a new rat reference genome assembly contstructed from accurate long reads and long range scaffolding.</title>
        <authorList>
            <person name="Doris P.A."/>
            <person name="Kalbfleisch T."/>
            <person name="Li K."/>
            <person name="Howe K."/>
            <person name="Wood J."/>
        </authorList>
    </citation>
    <scope>NUCLEOTIDE SEQUENCE [LARGE SCALE GENOMIC DNA]</scope>
    <source>
        <strain evidence="34">Brown Norway</strain>
    </source>
</reference>
<feature type="domain" description="BRCT" evidence="33">
    <location>
        <begin position="1717"/>
        <end position="1816"/>
    </location>
</feature>
<evidence type="ECO:0000256" key="11">
    <source>
        <dbReference type="ARBA" id="ARBA00022737"/>
    </source>
</evidence>
<evidence type="ECO:0000256" key="22">
    <source>
        <dbReference type="ARBA" id="ARBA00023159"/>
    </source>
</evidence>
<keyword evidence="4 29" id="KW-0158">Chromosome</keyword>
<evidence type="ECO:0000259" key="33">
    <source>
        <dbReference type="PROSITE" id="PS50172"/>
    </source>
</evidence>
<dbReference type="SMART" id="SM00292">
    <property type="entry name" value="BRCT"/>
    <property type="match status" value="2"/>
</dbReference>
<keyword evidence="19" id="KW-0805">Transcription regulation</keyword>
<dbReference type="InterPro" id="IPR011364">
    <property type="entry name" value="BRCA1"/>
</dbReference>
<feature type="region of interest" description="Disordered" evidence="31">
    <location>
        <begin position="656"/>
        <end position="736"/>
    </location>
</feature>
<keyword evidence="18" id="KW-0007">Acetylation</keyword>
<dbReference type="SMART" id="SM00184">
    <property type="entry name" value="RING"/>
    <property type="match status" value="1"/>
</dbReference>
<feature type="compositionally biased region" description="Basic and acidic residues" evidence="31">
    <location>
        <begin position="907"/>
        <end position="917"/>
    </location>
</feature>
<feature type="compositionally biased region" description="Low complexity" evidence="31">
    <location>
        <begin position="760"/>
        <end position="776"/>
    </location>
</feature>
<keyword evidence="21 29" id="KW-0238">DNA-binding</keyword>
<evidence type="ECO:0000256" key="5">
    <source>
        <dbReference type="ARBA" id="ARBA00022490"/>
    </source>
</evidence>
<evidence type="ECO:0000256" key="29">
    <source>
        <dbReference type="PIRNR" id="PIRNR001734"/>
    </source>
</evidence>
<evidence type="ECO:0000256" key="6">
    <source>
        <dbReference type="ARBA" id="ARBA00022499"/>
    </source>
</evidence>
<evidence type="ECO:0000256" key="10">
    <source>
        <dbReference type="ARBA" id="ARBA00022723"/>
    </source>
</evidence>
<dbReference type="Pfam" id="PF00097">
    <property type="entry name" value="zf-C3HC4"/>
    <property type="match status" value="1"/>
</dbReference>
<dbReference type="InterPro" id="IPR017907">
    <property type="entry name" value="Znf_RING_CS"/>
</dbReference>
<keyword evidence="28 29" id="KW-0131">Cell cycle</keyword>
<keyword evidence="8" id="KW-0597">Phosphoprotein</keyword>
<reference evidence="34" key="3">
    <citation type="submission" date="2025-09" db="UniProtKB">
        <authorList>
            <consortium name="Ensembl"/>
        </authorList>
    </citation>
    <scope>IDENTIFICATION</scope>
    <source>
        <strain evidence="34">Brown Norway</strain>
    </source>
</reference>
<evidence type="ECO:0000259" key="32">
    <source>
        <dbReference type="PROSITE" id="PS50089"/>
    </source>
</evidence>
<organism evidence="34 35">
    <name type="scientific">Rattus norvegicus</name>
    <name type="common">Rat</name>
    <dbReference type="NCBI Taxonomy" id="10116"/>
    <lineage>
        <taxon>Eukaryota</taxon>
        <taxon>Metazoa</taxon>
        <taxon>Chordata</taxon>
        <taxon>Craniata</taxon>
        <taxon>Vertebrata</taxon>
        <taxon>Euteleostomi</taxon>
        <taxon>Mammalia</taxon>
        <taxon>Eutheria</taxon>
        <taxon>Euarchontoglires</taxon>
        <taxon>Glires</taxon>
        <taxon>Rodentia</taxon>
        <taxon>Myomorpha</taxon>
        <taxon>Muroidea</taxon>
        <taxon>Muridae</taxon>
        <taxon>Murinae</taxon>
        <taxon>Rattus</taxon>
    </lineage>
</organism>
<protein>
    <recommendedName>
        <fullName evidence="29">Breast cancer type 1 susceptibility protein homolog</fullName>
        <ecNumber evidence="29">2.3.2.27</ecNumber>
    </recommendedName>
</protein>
<dbReference type="PIRSF" id="PIRSF001734">
    <property type="entry name" value="BRCA1"/>
    <property type="match status" value="1"/>
</dbReference>
<gene>
    <name evidence="34" type="primary">Brca1</name>
</gene>
<dbReference type="InterPro" id="IPR018957">
    <property type="entry name" value="Znf_C3HC4_RING-type"/>
</dbReference>
<feature type="compositionally biased region" description="Basic residues" evidence="31">
    <location>
        <begin position="1177"/>
        <end position="1186"/>
    </location>
</feature>
<dbReference type="InterPro" id="IPR031099">
    <property type="entry name" value="BRCA1-associated"/>
</dbReference>
<evidence type="ECO:0000256" key="13">
    <source>
        <dbReference type="ARBA" id="ARBA00022771"/>
    </source>
</evidence>
<dbReference type="InterPro" id="IPR025994">
    <property type="entry name" value="BRCA1_serine_dom"/>
</dbReference>
<comment type="function">
    <text evidence="29">E3 ubiquitin-protein ligase that specifically mediates the formation of 'Lys-6'-linked polyubiquitin chains and plays a central role in DNA repair by facilitating cellular responses to DNA damage. It is unclear whether it also mediates the formation of other types of polyubiquitin chains. The BRCA1-BARD1 heterodimer coordinates a diverse range of cellular pathways such as DNA damage repair, ubiquitination and transcriptional regulation to maintain genomic stability. Regulates centrosomal microtubule nucleation. Required for appropriate cell cycle arrests after ionizing irradiation in both the S-phase and the G2 phase of the cell cycle. Required for FANCD2 targeting to sites of DNA damage. Inhibits lipid synthesis by binding to inactive phosphorylated ACACA and preventing its dephosphorylation. Contributes to homologous recombination repair (HRR) via its direct interaction with PALB2, fine-tunes recombinational repair partly through its modulatory role in the PALB2-dependent loading of BRCA2-RAD51 repair machinery at DNA breaks. Component of the BRCA1-RBBP8 complex which regulates CHEK1 activation and controls cell cycle G2/M checkpoints on DNA damage via BRCA1-mediated ubiquitination of RBBP8. Acts as a transcriptional activator.</text>
</comment>
<evidence type="ECO:0000256" key="19">
    <source>
        <dbReference type="ARBA" id="ARBA00023015"/>
    </source>
</evidence>
<evidence type="ECO:0000256" key="15">
    <source>
        <dbReference type="ARBA" id="ARBA00022832"/>
    </source>
</evidence>
<keyword evidence="10" id="KW-0479">Metal-binding</keyword>
<evidence type="ECO:0000256" key="21">
    <source>
        <dbReference type="ARBA" id="ARBA00023125"/>
    </source>
</evidence>
<dbReference type="Pfam" id="PF12820">
    <property type="entry name" value="BRCT_assoc"/>
    <property type="match status" value="1"/>
</dbReference>
<evidence type="ECO:0000256" key="9">
    <source>
        <dbReference type="ARBA" id="ARBA00022679"/>
    </source>
</evidence>
<dbReference type="CDD" id="cd17735">
    <property type="entry name" value="BRCT_BRCA1_rpt1"/>
    <property type="match status" value="1"/>
</dbReference>
<dbReference type="Ensembl" id="ENSRNOT00000140859.1">
    <property type="protein sequence ID" value="ENSRNOP00000108202.1"/>
    <property type="gene ID" value="ENSRNOG00000020701.6"/>
</dbReference>
<evidence type="ECO:0000256" key="30">
    <source>
        <dbReference type="PROSITE-ProRule" id="PRU00175"/>
    </source>
</evidence>
<feature type="region of interest" description="Disordered" evidence="31">
    <location>
        <begin position="1391"/>
        <end position="1502"/>
    </location>
</feature>
<feature type="compositionally biased region" description="Polar residues" evidence="31">
    <location>
        <begin position="656"/>
        <end position="668"/>
    </location>
</feature>
<keyword evidence="23" id="KW-0275">Fatty acid biosynthesis</keyword>
<dbReference type="GeneTree" id="ENSGT00440000034289"/>
<comment type="subcellular location">
    <subcellularLocation>
        <location evidence="2 29">Chromosome</location>
    </subcellularLocation>
    <subcellularLocation>
        <location evidence="3">Cytoplasm</location>
    </subcellularLocation>
    <subcellularLocation>
        <location evidence="29">Nucleus</location>
    </subcellularLocation>
    <text evidence="29">Localizes at sites of DNA damage at double-strand breaks (DSBs); recruitment to DNA damage sites is mediated by the BRCA1-A complex.</text>
</comment>
<evidence type="ECO:0000256" key="20">
    <source>
        <dbReference type="ARBA" id="ARBA00023098"/>
    </source>
</evidence>
<keyword evidence="7" id="KW-0444">Lipid biosynthesis</keyword>
<evidence type="ECO:0000256" key="17">
    <source>
        <dbReference type="ARBA" id="ARBA00022843"/>
    </source>
</evidence>
<feature type="region of interest" description="Disordered" evidence="31">
    <location>
        <begin position="1167"/>
        <end position="1199"/>
    </location>
</feature>
<evidence type="ECO:0000256" key="23">
    <source>
        <dbReference type="ARBA" id="ARBA00023160"/>
    </source>
</evidence>
<dbReference type="InterPro" id="IPR001357">
    <property type="entry name" value="BRCT_dom"/>
</dbReference>
<keyword evidence="26 29" id="KW-0234">DNA repair</keyword>
<reference evidence="34" key="2">
    <citation type="submission" date="2025-08" db="UniProtKB">
        <authorList>
            <consortium name="Ensembl"/>
        </authorList>
    </citation>
    <scope>IDENTIFICATION</scope>
    <source>
        <strain evidence="34">Brown Norway</strain>
    </source>
</reference>
<keyword evidence="12 29" id="KW-0227">DNA damage</keyword>
<evidence type="ECO:0000256" key="26">
    <source>
        <dbReference type="ARBA" id="ARBA00023204"/>
    </source>
</evidence>
<dbReference type="PROSITE" id="PS50089">
    <property type="entry name" value="ZF_RING_2"/>
    <property type="match status" value="1"/>
</dbReference>
<feature type="compositionally biased region" description="Polar residues" evidence="31">
    <location>
        <begin position="1489"/>
        <end position="1501"/>
    </location>
</feature>
<evidence type="ECO:0000256" key="8">
    <source>
        <dbReference type="ARBA" id="ARBA00022553"/>
    </source>
</evidence>
<dbReference type="PROSITE" id="PS50172">
    <property type="entry name" value="BRCT"/>
    <property type="match status" value="2"/>
</dbReference>
<feature type="region of interest" description="Disordered" evidence="31">
    <location>
        <begin position="975"/>
        <end position="998"/>
    </location>
</feature>
<feature type="region of interest" description="Disordered" evidence="31">
    <location>
        <begin position="751"/>
        <end position="784"/>
    </location>
</feature>
<keyword evidence="9" id="KW-0808">Transferase</keyword>
<keyword evidence="20" id="KW-0443">Lipid metabolism</keyword>
<keyword evidence="5" id="KW-0963">Cytoplasm</keyword>
<evidence type="ECO:0000256" key="16">
    <source>
        <dbReference type="ARBA" id="ARBA00022833"/>
    </source>
</evidence>
<dbReference type="Gene3D" id="3.30.40.10">
    <property type="entry name" value="Zinc/RING finger domain, C3HC4 (zinc finger)"/>
    <property type="match status" value="1"/>
</dbReference>
<dbReference type="PANTHER" id="PTHR13763">
    <property type="entry name" value="BREAST CANCER TYPE 1 SUSCEPTIBILITY PROTEIN BRCA1"/>
    <property type="match status" value="1"/>
</dbReference>
<feature type="compositionally biased region" description="Polar residues" evidence="31">
    <location>
        <begin position="975"/>
        <end position="992"/>
    </location>
</feature>
<keyword evidence="27 29" id="KW-0539">Nucleus</keyword>
<dbReference type="PROSITE" id="PS00518">
    <property type="entry name" value="ZF_RING_1"/>
    <property type="match status" value="1"/>
</dbReference>
<evidence type="ECO:0000256" key="3">
    <source>
        <dbReference type="ARBA" id="ARBA00004496"/>
    </source>
</evidence>